<dbReference type="Pfam" id="PF17820">
    <property type="entry name" value="PDZ_6"/>
    <property type="match status" value="1"/>
</dbReference>
<evidence type="ECO:0000256" key="3">
    <source>
        <dbReference type="ARBA" id="ARBA00022670"/>
    </source>
</evidence>
<sequence length="514" mass="53821">MVHYQTIVATDQPAPPTQRPGAFLANFQVKPWLAAGALLTTTLLGGIGGAMTTRWLSPPDTPPSPPPITSRAGEALPAASFSSIVKATLPAVVNISTTRTTRGQVDPGFDLPFFPDIFGPAPRRQPTNSLGSGVVVSADGYILTNHHVVDGASDIKATFADGRVLKAKLIGTDPKTDVAVLKVDENNLPAIPLGDSNQVEVGDFALAIGNPFDLGQTVTFGIVSALGRGNLGIETYEDFIQTDAAINPGNSGGALINLQGQLIGINTAIIARGAQGNQGIGFAVPVNMARLVMEQLVTKGRVVRGYLGVTLQDLNEALAKQFGVQNQRGVVITDVAPDSPARQAGLQPGDVILEFNGQPVRDLRTLRLTVAQTPPGTTVKLKLLRDKAPREVSAKLDELPEDQPLAKAPDDDAPRANAPTGSALAGVTVGDLSPTLRSRLNLSSGVIVRAVRPDSAAAEAGLQRDDIILQVNQQPVTSPAAFDAAVRQSQGEVLLRIYRGGVNLFLVVPRGGRD</sequence>
<organism evidence="11 12">
    <name type="scientific">Chloracidobacterium validum</name>
    <dbReference type="NCBI Taxonomy" id="2821543"/>
    <lineage>
        <taxon>Bacteria</taxon>
        <taxon>Pseudomonadati</taxon>
        <taxon>Acidobacteriota</taxon>
        <taxon>Terriglobia</taxon>
        <taxon>Terriglobales</taxon>
        <taxon>Acidobacteriaceae</taxon>
        <taxon>Chloracidobacterium</taxon>
    </lineage>
</organism>
<dbReference type="InterPro" id="IPR036034">
    <property type="entry name" value="PDZ_sf"/>
</dbReference>
<dbReference type="Gene3D" id="2.40.10.120">
    <property type="match status" value="1"/>
</dbReference>
<dbReference type="SMART" id="SM00228">
    <property type="entry name" value="PDZ"/>
    <property type="match status" value="2"/>
</dbReference>
<dbReference type="InterPro" id="IPR041489">
    <property type="entry name" value="PDZ_6"/>
</dbReference>
<accession>A0ABX8BCX7</accession>
<dbReference type="Pfam" id="PF13180">
    <property type="entry name" value="PDZ_2"/>
    <property type="match status" value="1"/>
</dbReference>
<evidence type="ECO:0000259" key="10">
    <source>
        <dbReference type="PROSITE" id="PS50106"/>
    </source>
</evidence>
<dbReference type="PANTHER" id="PTHR22939:SF129">
    <property type="entry name" value="SERINE PROTEASE HTRA2, MITOCHONDRIAL"/>
    <property type="match status" value="1"/>
</dbReference>
<dbReference type="InterPro" id="IPR011782">
    <property type="entry name" value="Pept_S1C_Do"/>
</dbReference>
<keyword evidence="5" id="KW-0677">Repeat</keyword>
<protein>
    <submittedName>
        <fullName evidence="11">DegQ family serine endoprotease</fullName>
    </submittedName>
</protein>
<keyword evidence="7" id="KW-0378">Hydrolase</keyword>
<keyword evidence="12" id="KW-1185">Reference proteome</keyword>
<evidence type="ECO:0000256" key="5">
    <source>
        <dbReference type="ARBA" id="ARBA00022737"/>
    </source>
</evidence>
<gene>
    <name evidence="11" type="ORF">J8C06_05465</name>
</gene>
<evidence type="ECO:0000256" key="4">
    <source>
        <dbReference type="ARBA" id="ARBA00022729"/>
    </source>
</evidence>
<keyword evidence="4" id="KW-0732">Signal</keyword>
<dbReference type="Proteomes" id="UP000676506">
    <property type="component" value="Chromosome 1"/>
</dbReference>
<dbReference type="NCBIfam" id="TIGR02037">
    <property type="entry name" value="degP_htrA_DO"/>
    <property type="match status" value="1"/>
</dbReference>
<proteinExistence type="inferred from homology"/>
<dbReference type="PANTHER" id="PTHR22939">
    <property type="entry name" value="SERINE PROTEASE FAMILY S1C HTRA-RELATED"/>
    <property type="match status" value="1"/>
</dbReference>
<evidence type="ECO:0000313" key="11">
    <source>
        <dbReference type="EMBL" id="QUW03876.1"/>
    </source>
</evidence>
<keyword evidence="3" id="KW-0645">Protease</keyword>
<feature type="domain" description="PDZ" evidence="10">
    <location>
        <begin position="296"/>
        <end position="387"/>
    </location>
</feature>
<dbReference type="SUPFAM" id="SSF50156">
    <property type="entry name" value="PDZ domain-like"/>
    <property type="match status" value="2"/>
</dbReference>
<evidence type="ECO:0000256" key="8">
    <source>
        <dbReference type="ARBA" id="ARBA00022825"/>
    </source>
</evidence>
<dbReference type="CDD" id="cd10839">
    <property type="entry name" value="cpPDZ1_DegP-like"/>
    <property type="match status" value="1"/>
</dbReference>
<dbReference type="InterPro" id="IPR001940">
    <property type="entry name" value="Peptidase_S1C"/>
</dbReference>
<dbReference type="RefSeq" id="WP_211429766.1">
    <property type="nucleotide sequence ID" value="NZ_CP072648.1"/>
</dbReference>
<name>A0ABX8BCX7_9BACT</name>
<dbReference type="SUPFAM" id="SSF50494">
    <property type="entry name" value="Trypsin-like serine proteases"/>
    <property type="match status" value="1"/>
</dbReference>
<evidence type="ECO:0000256" key="6">
    <source>
        <dbReference type="ARBA" id="ARBA00022764"/>
    </source>
</evidence>
<dbReference type="EMBL" id="CP072648">
    <property type="protein sequence ID" value="QUW03876.1"/>
    <property type="molecule type" value="Genomic_DNA"/>
</dbReference>
<evidence type="ECO:0000256" key="1">
    <source>
        <dbReference type="ARBA" id="ARBA00004418"/>
    </source>
</evidence>
<dbReference type="PROSITE" id="PS50106">
    <property type="entry name" value="PDZ"/>
    <property type="match status" value="2"/>
</dbReference>
<evidence type="ECO:0000256" key="9">
    <source>
        <dbReference type="SAM" id="MobiDB-lite"/>
    </source>
</evidence>
<dbReference type="InterPro" id="IPR009003">
    <property type="entry name" value="Peptidase_S1_PA"/>
</dbReference>
<reference evidence="11 12" key="1">
    <citation type="submission" date="2021-03" db="EMBL/GenBank/DDBJ databases">
        <title>Genomic and phenotypic characterization of Chloracidobacterium isolates provides evidence for multiple species.</title>
        <authorList>
            <person name="Saini M.K."/>
            <person name="Costas A.M.G."/>
            <person name="Tank M."/>
            <person name="Bryant D.A."/>
        </authorList>
    </citation>
    <scope>NUCLEOTIDE SEQUENCE [LARGE SCALE GENOMIC DNA]</scope>
    <source>
        <strain evidence="11 12">BV2-C</strain>
    </source>
</reference>
<comment type="subcellular location">
    <subcellularLocation>
        <location evidence="1">Periplasm</location>
    </subcellularLocation>
</comment>
<keyword evidence="6" id="KW-0574">Periplasm</keyword>
<feature type="region of interest" description="Disordered" evidence="9">
    <location>
        <begin position="394"/>
        <end position="424"/>
    </location>
</feature>
<comment type="similarity">
    <text evidence="2">Belongs to the peptidase S1C family.</text>
</comment>
<dbReference type="Gene3D" id="2.30.42.10">
    <property type="match status" value="2"/>
</dbReference>
<dbReference type="InterPro" id="IPR001478">
    <property type="entry name" value="PDZ"/>
</dbReference>
<feature type="domain" description="PDZ" evidence="10">
    <location>
        <begin position="421"/>
        <end position="501"/>
    </location>
</feature>
<keyword evidence="8" id="KW-0720">Serine protease</keyword>
<evidence type="ECO:0000256" key="7">
    <source>
        <dbReference type="ARBA" id="ARBA00022801"/>
    </source>
</evidence>
<evidence type="ECO:0000256" key="2">
    <source>
        <dbReference type="ARBA" id="ARBA00010541"/>
    </source>
</evidence>
<dbReference type="PRINTS" id="PR00834">
    <property type="entry name" value="PROTEASES2C"/>
</dbReference>
<dbReference type="Pfam" id="PF13365">
    <property type="entry name" value="Trypsin_2"/>
    <property type="match status" value="1"/>
</dbReference>
<evidence type="ECO:0000313" key="12">
    <source>
        <dbReference type="Proteomes" id="UP000676506"/>
    </source>
</evidence>